<sequence>MAQFSKQWCELNDPNMSWDFDIIEVANQLKTSNVILRSCEGFGFSAIGKFDDGIKVYIRNRESEESDEQQGYWINIDSI</sequence>
<protein>
    <submittedName>
        <fullName evidence="1">Uncharacterized protein</fullName>
    </submittedName>
</protein>
<reference evidence="1" key="1">
    <citation type="submission" date="2020-04" db="EMBL/GenBank/DDBJ databases">
        <authorList>
            <person name="Chiriac C."/>
            <person name="Salcher M."/>
            <person name="Ghai R."/>
            <person name="Kavagutti S V."/>
        </authorList>
    </citation>
    <scope>NUCLEOTIDE SEQUENCE</scope>
</reference>
<dbReference type="EMBL" id="LR796420">
    <property type="protein sequence ID" value="CAB4143520.1"/>
    <property type="molecule type" value="Genomic_DNA"/>
</dbReference>
<name>A0A6J5MEJ1_9CAUD</name>
<evidence type="ECO:0000313" key="1">
    <source>
        <dbReference type="EMBL" id="CAB4143520.1"/>
    </source>
</evidence>
<gene>
    <name evidence="1" type="ORF">UFOVP449_209</name>
</gene>
<accession>A0A6J5MEJ1</accession>
<proteinExistence type="predicted"/>
<organism evidence="1">
    <name type="scientific">uncultured Caudovirales phage</name>
    <dbReference type="NCBI Taxonomy" id="2100421"/>
    <lineage>
        <taxon>Viruses</taxon>
        <taxon>Duplodnaviria</taxon>
        <taxon>Heunggongvirae</taxon>
        <taxon>Uroviricota</taxon>
        <taxon>Caudoviricetes</taxon>
        <taxon>Peduoviridae</taxon>
        <taxon>Maltschvirus</taxon>
        <taxon>Maltschvirus maltsch</taxon>
    </lineage>
</organism>